<dbReference type="KEGG" id="kmr:108245103"/>
<dbReference type="PROSITE" id="PS51716">
    <property type="entry name" value="G_IRG"/>
    <property type="match status" value="1"/>
</dbReference>
<dbReference type="GO" id="GO:0016020">
    <property type="term" value="C:membrane"/>
    <property type="evidence" value="ECO:0007669"/>
    <property type="project" value="InterPro"/>
</dbReference>
<dbReference type="Gene3D" id="3.40.50.300">
    <property type="entry name" value="P-loop containing nucleotide triphosphate hydrolases"/>
    <property type="match status" value="1"/>
</dbReference>
<proteinExistence type="inferred from homology"/>
<dbReference type="InterPro" id="IPR051515">
    <property type="entry name" value="IRG"/>
</dbReference>
<evidence type="ECO:0000259" key="5">
    <source>
        <dbReference type="PROSITE" id="PS51716"/>
    </source>
</evidence>
<reference evidence="6" key="1">
    <citation type="submission" date="2025-08" db="UniProtKB">
        <authorList>
            <consortium name="Ensembl"/>
        </authorList>
    </citation>
    <scope>IDENTIFICATION</scope>
</reference>
<dbReference type="Ensembl" id="ENSKMAT00000004403.1">
    <property type="protein sequence ID" value="ENSKMAP00000004320.1"/>
    <property type="gene ID" value="ENSKMAG00000003298.1"/>
</dbReference>
<sequence length="392" mass="43804">MDGMFDTEIKSLMETDPAAAAVKIKEYIEQKNDTPLNIAITGESGSGKSTFINYYRGMTNNDEGAAPTGVEETTSDIRSYPHPEYPNVKLWDLPGVGTTKFPADKYLELVELEKFDFFVIISDTRFRENDVKLAKAIQKMEKKFYFVRSKIDNDLQAEERYKRNFDEQETLQTIRDNCIQGMHNEGFKSPQVFLLCNFELHLYDFPLLHETLERELPELKRHALLMTMPNINQEVINKKKEALQAQIKYYAAGSAAGSAVPVPGLSVTVDLNLIVTAVTHYVVTFRLDIESLKKLADTTGVPYDDLKQSILSPLAGVTITRALIIKVLAQLASVIALMAGEEVSKFIPIIGIPAAMALSFAGTYKALSHFLNMLAEDAERVFKRALGSNSSV</sequence>
<organism evidence="6 7">
    <name type="scientific">Kryptolebias marmoratus</name>
    <name type="common">Mangrove killifish</name>
    <name type="synonym">Rivulus marmoratus</name>
    <dbReference type="NCBI Taxonomy" id="37003"/>
    <lineage>
        <taxon>Eukaryota</taxon>
        <taxon>Metazoa</taxon>
        <taxon>Chordata</taxon>
        <taxon>Craniata</taxon>
        <taxon>Vertebrata</taxon>
        <taxon>Euteleostomi</taxon>
        <taxon>Actinopterygii</taxon>
        <taxon>Neopterygii</taxon>
        <taxon>Teleostei</taxon>
        <taxon>Neoteleostei</taxon>
        <taxon>Acanthomorphata</taxon>
        <taxon>Ovalentaria</taxon>
        <taxon>Atherinomorphae</taxon>
        <taxon>Cyprinodontiformes</taxon>
        <taxon>Rivulidae</taxon>
        <taxon>Kryptolebias</taxon>
    </lineage>
</organism>
<dbReference type="InterPro" id="IPR030385">
    <property type="entry name" value="G_IRG_dom"/>
</dbReference>
<accession>A0A3Q2ZMV4</accession>
<dbReference type="RefSeq" id="XP_017287249.1">
    <property type="nucleotide sequence ID" value="XM_017431760.3"/>
</dbReference>
<dbReference type="STRING" id="37003.ENSKMAP00000004320"/>
<evidence type="ECO:0000313" key="7">
    <source>
        <dbReference type="Proteomes" id="UP000264800"/>
    </source>
</evidence>
<reference evidence="6" key="2">
    <citation type="submission" date="2025-09" db="UniProtKB">
        <authorList>
            <consortium name="Ensembl"/>
        </authorList>
    </citation>
    <scope>IDENTIFICATION</scope>
</reference>
<dbReference type="FunFam" id="3.40.50.300:FF:000541">
    <property type="entry name" value="Immunity related GTPase M"/>
    <property type="match status" value="1"/>
</dbReference>
<evidence type="ECO:0000256" key="3">
    <source>
        <dbReference type="ARBA" id="ARBA00022801"/>
    </source>
</evidence>
<comment type="similarity">
    <text evidence="1">Belongs to the TRAFAC class dynamin-like GTPase superfamily. IRG family.</text>
</comment>
<dbReference type="OMA" id="KEFDFPK"/>
<name>A0A3Q2ZMV4_KRYMA</name>
<evidence type="ECO:0000256" key="4">
    <source>
        <dbReference type="ARBA" id="ARBA00023134"/>
    </source>
</evidence>
<dbReference type="InterPro" id="IPR007743">
    <property type="entry name" value="Immunity-related_GTPase-like"/>
</dbReference>
<feature type="domain" description="IRG-type G" evidence="5">
    <location>
        <begin position="34"/>
        <end position="215"/>
    </location>
</feature>
<dbReference type="GO" id="GO:0005525">
    <property type="term" value="F:GTP binding"/>
    <property type="evidence" value="ECO:0007669"/>
    <property type="project" value="UniProtKB-KW"/>
</dbReference>
<dbReference type="GeneID" id="108245103"/>
<dbReference type="GO" id="GO:0016787">
    <property type="term" value="F:hydrolase activity"/>
    <property type="evidence" value="ECO:0007669"/>
    <property type="project" value="UniProtKB-KW"/>
</dbReference>
<dbReference type="AlphaFoldDB" id="A0A3Q2ZMV4"/>
<evidence type="ECO:0000256" key="2">
    <source>
        <dbReference type="ARBA" id="ARBA00022741"/>
    </source>
</evidence>
<keyword evidence="4" id="KW-0342">GTP-binding</keyword>
<protein>
    <submittedName>
        <fullName evidence="6">Interferon-inducible GTPase 5-like</fullName>
    </submittedName>
</protein>
<keyword evidence="7" id="KW-1185">Reference proteome</keyword>
<dbReference type="PANTHER" id="PTHR32341:SF10">
    <property type="entry name" value="INTERFERON-INDUCIBLE GTPASE 5"/>
    <property type="match status" value="1"/>
</dbReference>
<dbReference type="SUPFAM" id="SSF52540">
    <property type="entry name" value="P-loop containing nucleoside triphosphate hydrolases"/>
    <property type="match status" value="1"/>
</dbReference>
<dbReference type="Proteomes" id="UP000264800">
    <property type="component" value="Unplaced"/>
</dbReference>
<dbReference type="OrthoDB" id="422720at2759"/>
<dbReference type="GeneTree" id="ENSGT00950000183007"/>
<dbReference type="InterPro" id="IPR027417">
    <property type="entry name" value="P-loop_NTPase"/>
</dbReference>
<evidence type="ECO:0000313" key="6">
    <source>
        <dbReference type="Ensembl" id="ENSKMAP00000004320.1"/>
    </source>
</evidence>
<dbReference type="PANTHER" id="PTHR32341">
    <property type="entry name" value="INTERFERON-INDUCIBLE GTPASE"/>
    <property type="match status" value="1"/>
</dbReference>
<evidence type="ECO:0000256" key="1">
    <source>
        <dbReference type="ARBA" id="ARBA00005429"/>
    </source>
</evidence>
<dbReference type="Pfam" id="PF05049">
    <property type="entry name" value="IIGP"/>
    <property type="match status" value="1"/>
</dbReference>
<keyword evidence="2" id="KW-0547">Nucleotide-binding</keyword>
<keyword evidence="3" id="KW-0378">Hydrolase</keyword>